<dbReference type="EMBL" id="UOFN01000110">
    <property type="protein sequence ID" value="VAW79284.1"/>
    <property type="molecule type" value="Genomic_DNA"/>
</dbReference>
<dbReference type="InterPro" id="IPR019734">
    <property type="entry name" value="TPR_rpt"/>
</dbReference>
<sequence>MVQVITKTKQRSSALLGLVLLFAMPSFAVAEVNPDTEVEAQFREGLDALQEERLKSAVQAFSKILDINPGLHRAKLELALAYYRSLRYEDADKLAREVLENPATPPEVRVTILAFLAQVKRDSEEYGQKHDFKPFISAGIMHDSNVNVGPGDGIFRVGDAPPLTLAPSSLGRSDNAYVVNVGVDHLFQSGKRVEFGERTGMLVWQSGASIYSRKYNKLSDFDLMVASVNTGPAVLMLRHWRASLQFRVDYLTLGGHKLGWFGTVNPSMTWQFDNGELNWDANYTRRTYSRGIDEGREGDYIDTGLNYGRYFNNRKVVTTAGARAIKFFADDDQFGYLGGQLNVGINTEAWHNGSAYARMRASVFQYDGRNVVFDKARDDIEYRSTIGLVHEYKDDADLLKNWVVNVYWERTINDSNIGPLFSYVRNQWMLNMSRSF</sequence>
<accession>A0A3B0ZD32</accession>
<organism evidence="1">
    <name type="scientific">hydrothermal vent metagenome</name>
    <dbReference type="NCBI Taxonomy" id="652676"/>
    <lineage>
        <taxon>unclassified sequences</taxon>
        <taxon>metagenomes</taxon>
        <taxon>ecological metagenomes</taxon>
    </lineage>
</organism>
<gene>
    <name evidence="1" type="ORF">MNBD_GAMMA15-1221</name>
</gene>
<protein>
    <submittedName>
        <fullName evidence="1">Uncharacterized protein</fullName>
    </submittedName>
</protein>
<reference evidence="1" key="1">
    <citation type="submission" date="2018-06" db="EMBL/GenBank/DDBJ databases">
        <authorList>
            <person name="Zhirakovskaya E."/>
        </authorList>
    </citation>
    <scope>NUCLEOTIDE SEQUENCE</scope>
</reference>
<evidence type="ECO:0000313" key="1">
    <source>
        <dbReference type="EMBL" id="VAW79284.1"/>
    </source>
</evidence>
<dbReference type="AlphaFoldDB" id="A0A3B0ZD32"/>
<dbReference type="Gene3D" id="1.25.40.10">
    <property type="entry name" value="Tetratricopeptide repeat domain"/>
    <property type="match status" value="1"/>
</dbReference>
<proteinExistence type="predicted"/>
<dbReference type="InterPro" id="IPR011990">
    <property type="entry name" value="TPR-like_helical_dom_sf"/>
</dbReference>
<name>A0A3B0ZD32_9ZZZZ</name>
<dbReference type="SUPFAM" id="SSF48452">
    <property type="entry name" value="TPR-like"/>
    <property type="match status" value="1"/>
</dbReference>
<dbReference type="PROSITE" id="PS50005">
    <property type="entry name" value="TPR"/>
    <property type="match status" value="1"/>
</dbReference>